<dbReference type="RefSeq" id="WP_406579783.1">
    <property type="nucleotide sequence ID" value="NZ_JBJHQH010000003.1"/>
</dbReference>
<proteinExistence type="inferred from homology"/>
<organism evidence="9 10">
    <name type="scientific">Bacillus salipaludis</name>
    <dbReference type="NCBI Taxonomy" id="2547811"/>
    <lineage>
        <taxon>Bacteria</taxon>
        <taxon>Bacillati</taxon>
        <taxon>Bacillota</taxon>
        <taxon>Bacilli</taxon>
        <taxon>Bacillales</taxon>
        <taxon>Bacillaceae</taxon>
        <taxon>Bacillus</taxon>
    </lineage>
</organism>
<dbReference type="InterPro" id="IPR000515">
    <property type="entry name" value="MetI-like"/>
</dbReference>
<dbReference type="CDD" id="cd06261">
    <property type="entry name" value="TM_PBP2"/>
    <property type="match status" value="1"/>
</dbReference>
<dbReference type="InterPro" id="IPR035906">
    <property type="entry name" value="MetI-like_sf"/>
</dbReference>
<evidence type="ECO:0000256" key="6">
    <source>
        <dbReference type="ARBA" id="ARBA00023136"/>
    </source>
</evidence>
<feature type="transmembrane region" description="Helical" evidence="7">
    <location>
        <begin position="95"/>
        <end position="118"/>
    </location>
</feature>
<keyword evidence="5 7" id="KW-1133">Transmembrane helix</keyword>
<dbReference type="Pfam" id="PF00528">
    <property type="entry name" value="BPD_transp_1"/>
    <property type="match status" value="1"/>
</dbReference>
<evidence type="ECO:0000256" key="4">
    <source>
        <dbReference type="ARBA" id="ARBA00022692"/>
    </source>
</evidence>
<accession>A0ABW8RDQ4</accession>
<keyword evidence="3" id="KW-1003">Cell membrane</keyword>
<feature type="transmembrane region" description="Helical" evidence="7">
    <location>
        <begin position="138"/>
        <end position="158"/>
    </location>
</feature>
<evidence type="ECO:0000256" key="7">
    <source>
        <dbReference type="RuleBase" id="RU363032"/>
    </source>
</evidence>
<comment type="subcellular location">
    <subcellularLocation>
        <location evidence="1 7">Cell membrane</location>
        <topology evidence="1 7">Multi-pass membrane protein</topology>
    </subcellularLocation>
</comment>
<comment type="caution">
    <text evidence="9">The sequence shown here is derived from an EMBL/GenBank/DDBJ whole genome shotgun (WGS) entry which is preliminary data.</text>
</comment>
<dbReference type="Gene3D" id="1.10.3720.10">
    <property type="entry name" value="MetI-like"/>
    <property type="match status" value="1"/>
</dbReference>
<name>A0ABW8RDQ4_9BACI</name>
<dbReference type="PANTHER" id="PTHR30465">
    <property type="entry name" value="INNER MEMBRANE ABC TRANSPORTER"/>
    <property type="match status" value="1"/>
</dbReference>
<feature type="transmembrane region" description="Helical" evidence="7">
    <location>
        <begin position="236"/>
        <end position="263"/>
    </location>
</feature>
<dbReference type="PANTHER" id="PTHR30465:SF44">
    <property type="entry name" value="ABC-TYPE DIPEPTIDE_OLIGOPEPTIDE TRANSPORT SYSTEM, PERMEASE COMPONENT"/>
    <property type="match status" value="1"/>
</dbReference>
<evidence type="ECO:0000256" key="3">
    <source>
        <dbReference type="ARBA" id="ARBA00022475"/>
    </source>
</evidence>
<keyword evidence="2 7" id="KW-0813">Transport</keyword>
<feature type="transmembrane region" description="Helical" evidence="7">
    <location>
        <begin position="203"/>
        <end position="224"/>
    </location>
</feature>
<reference evidence="9 10" key="1">
    <citation type="submission" date="2024-11" db="EMBL/GenBank/DDBJ databases">
        <authorList>
            <person name="Lucas J.A."/>
        </authorList>
    </citation>
    <scope>NUCLEOTIDE SEQUENCE [LARGE SCALE GENOMIC DNA]</scope>
    <source>
        <strain evidence="9 10">Z 5.4</strain>
    </source>
</reference>
<evidence type="ECO:0000259" key="8">
    <source>
        <dbReference type="PROSITE" id="PS50928"/>
    </source>
</evidence>
<comment type="similarity">
    <text evidence="7">Belongs to the binding-protein-dependent transport system permease family.</text>
</comment>
<keyword evidence="4 7" id="KW-0812">Transmembrane</keyword>
<feature type="transmembrane region" description="Helical" evidence="7">
    <location>
        <begin position="56"/>
        <end position="83"/>
    </location>
</feature>
<evidence type="ECO:0000256" key="2">
    <source>
        <dbReference type="ARBA" id="ARBA00022448"/>
    </source>
</evidence>
<gene>
    <name evidence="9" type="ORF">ACJEBI_05365</name>
</gene>
<keyword evidence="10" id="KW-1185">Reference proteome</keyword>
<evidence type="ECO:0000256" key="5">
    <source>
        <dbReference type="ARBA" id="ARBA00022989"/>
    </source>
</evidence>
<evidence type="ECO:0000313" key="9">
    <source>
        <dbReference type="EMBL" id="MFK9090909.1"/>
    </source>
</evidence>
<dbReference type="EMBL" id="JBJHQH010000003">
    <property type="protein sequence ID" value="MFK9090909.1"/>
    <property type="molecule type" value="Genomic_DNA"/>
</dbReference>
<feature type="domain" description="ABC transmembrane type-1" evidence="8">
    <location>
        <begin position="56"/>
        <end position="255"/>
    </location>
</feature>
<dbReference type="PROSITE" id="PS50928">
    <property type="entry name" value="ABC_TM1"/>
    <property type="match status" value="1"/>
</dbReference>
<protein>
    <submittedName>
        <fullName evidence="9">ABC transporter permease subunit</fullName>
    </submittedName>
</protein>
<evidence type="ECO:0000256" key="1">
    <source>
        <dbReference type="ARBA" id="ARBA00004651"/>
    </source>
</evidence>
<keyword evidence="6 7" id="KW-0472">Membrane</keyword>
<dbReference type="SUPFAM" id="SSF161098">
    <property type="entry name" value="MetI-like"/>
    <property type="match status" value="1"/>
</dbReference>
<evidence type="ECO:0000313" key="10">
    <source>
        <dbReference type="Proteomes" id="UP001623041"/>
    </source>
</evidence>
<dbReference type="Proteomes" id="UP001623041">
    <property type="component" value="Unassembled WGS sequence"/>
</dbReference>
<sequence>MICLPSLVSFNPGEGGIGLNLGQFEKTILGILQSFFHKQEVSQLLNYFQGEGMHKYFYTMSILSISLLIVAVVGMMVSILIIMLPRKLRKRIVSLVDFTTTAPELLIIFLLQFLMIYMYRTYDIRLFRLYGYFNNEPYFMPIFIVSFLPAFFFIQLVVKEFTNEENKDYVLFARSKGLPYRFIYIKHIIRNIIPLFYSHFRTIVWFSLTNIYVVETLFAINGYIQGLSMIAGQSAAAYIIGLVLFALPLIIANVIAALATAIMNRKEQISI</sequence>